<dbReference type="Gene3D" id="1.10.443.10">
    <property type="entry name" value="Intergrase catalytic core"/>
    <property type="match status" value="1"/>
</dbReference>
<dbReference type="InterPro" id="IPR013762">
    <property type="entry name" value="Integrase-like_cat_sf"/>
</dbReference>
<dbReference type="EMBL" id="LT963402">
    <property type="protein sequence ID" value="SOS28656.1"/>
    <property type="molecule type" value="Genomic_DNA"/>
</dbReference>
<dbReference type="RefSeq" id="WP_080439140.1">
    <property type="nucleotide sequence ID" value="NZ_LIIJ01000029.1"/>
</dbReference>
<sequence>MPKARLISDFSSDTGVTSREVTAGGKAGDQGPPGLKNVILVRCDPPRLYEAATGEPIPAFNAYARSIHKMRGKKRTAATNQQYTGRNAGLMDYLFECRAMGTAQIDPDTLNETLESYYTFLTEGIHSDDYIIRTVAKRLGRTPITASSALAYKAAANDFLRKHSALIRDSLARVRLLNPGIKIESPMELELLADRKRSKSEIEELRSKIMEFKDKPDNVYQITQGGLAGGRPPPPRKRKDFPTQHILALIQNLDPLEKVVALLQCGGSLRQSETWSIKKSDINLAERTIRVEDPNYLRDPSAKELPFKGRTTAIIYMFEPFKRLFFDALADYLSIRPTTDSDFLFVSDNSDSYGIPLAEVLKPNSLNHKLNRALATSQQKGKISDTSNNNQPYTSHSLRHFYGYWARNFVYIPGRPTVGLTLAEIQVLMGHRNISSTMIYAKIDNEVMMAEIHAADQMTAIWNKTKSIDSLRADSYEALAQDLRRRIAA</sequence>
<keyword evidence="5" id="KW-1185">Reference proteome</keyword>
<feature type="region of interest" description="Disordered" evidence="2">
    <location>
        <begin position="1"/>
        <end position="30"/>
    </location>
</feature>
<reference evidence="4 5" key="1">
    <citation type="submission" date="2017-11" db="EMBL/GenBank/DDBJ databases">
        <authorList>
            <person name="Blom J."/>
        </authorList>
    </citation>
    <scope>NUCLEOTIDE SEQUENCE [LARGE SCALE GENOMIC DNA]</scope>
    <source>
        <strain evidence="4 5">CFBP3846</strain>
    </source>
</reference>
<evidence type="ECO:0000256" key="1">
    <source>
        <dbReference type="ARBA" id="ARBA00023172"/>
    </source>
</evidence>
<dbReference type="Pfam" id="PF00589">
    <property type="entry name" value="Phage_integrase"/>
    <property type="match status" value="1"/>
</dbReference>
<evidence type="ECO:0000259" key="3">
    <source>
        <dbReference type="PROSITE" id="PS51898"/>
    </source>
</evidence>
<dbReference type="InterPro" id="IPR002104">
    <property type="entry name" value="Integrase_catalytic"/>
</dbReference>
<keyword evidence="1" id="KW-0233">DNA recombination</keyword>
<accession>A0ABY1UBD0</accession>
<name>A0ABY1UBD0_PSESX</name>
<dbReference type="Proteomes" id="UP000239665">
    <property type="component" value="Chromosome 1"/>
</dbReference>
<dbReference type="PROSITE" id="PS51898">
    <property type="entry name" value="TYR_RECOMBINASE"/>
    <property type="match status" value="1"/>
</dbReference>
<feature type="compositionally biased region" description="Polar residues" evidence="2">
    <location>
        <begin position="9"/>
        <end position="20"/>
    </location>
</feature>
<dbReference type="CDD" id="cd00397">
    <property type="entry name" value="DNA_BRE_C"/>
    <property type="match status" value="1"/>
</dbReference>
<feature type="domain" description="Tyr recombinase" evidence="3">
    <location>
        <begin position="236"/>
        <end position="454"/>
    </location>
</feature>
<evidence type="ECO:0000313" key="4">
    <source>
        <dbReference type="EMBL" id="SOS28656.1"/>
    </source>
</evidence>
<protein>
    <recommendedName>
        <fullName evidence="3">Tyr recombinase domain-containing protein</fullName>
    </recommendedName>
</protein>
<evidence type="ECO:0000256" key="2">
    <source>
        <dbReference type="SAM" id="MobiDB-lite"/>
    </source>
</evidence>
<dbReference type="InterPro" id="IPR011010">
    <property type="entry name" value="DNA_brk_join_enz"/>
</dbReference>
<gene>
    <name evidence="4" type="ORF">CFBP3846_04262</name>
</gene>
<organism evidence="4 5">
    <name type="scientific">Pseudomonas syringae pv. avii</name>
    <dbReference type="NCBI Taxonomy" id="663959"/>
    <lineage>
        <taxon>Bacteria</taxon>
        <taxon>Pseudomonadati</taxon>
        <taxon>Pseudomonadota</taxon>
        <taxon>Gammaproteobacteria</taxon>
        <taxon>Pseudomonadales</taxon>
        <taxon>Pseudomonadaceae</taxon>
        <taxon>Pseudomonas</taxon>
        <taxon>Pseudomonas syringae</taxon>
    </lineage>
</organism>
<proteinExistence type="predicted"/>
<evidence type="ECO:0000313" key="5">
    <source>
        <dbReference type="Proteomes" id="UP000239665"/>
    </source>
</evidence>
<dbReference type="SUPFAM" id="SSF56349">
    <property type="entry name" value="DNA breaking-rejoining enzymes"/>
    <property type="match status" value="1"/>
</dbReference>